<keyword evidence="3" id="KW-0812">Transmembrane</keyword>
<dbReference type="EMBL" id="WJJP01000302">
    <property type="protein sequence ID" value="MBD3324807.1"/>
    <property type="molecule type" value="Genomic_DNA"/>
</dbReference>
<feature type="domain" description="Peptidase M48" evidence="11">
    <location>
        <begin position="5"/>
        <end position="163"/>
    </location>
</feature>
<evidence type="ECO:0000256" key="7">
    <source>
        <dbReference type="ARBA" id="ARBA00022989"/>
    </source>
</evidence>
<dbReference type="GO" id="GO:0046872">
    <property type="term" value="F:metal ion binding"/>
    <property type="evidence" value="ECO:0007669"/>
    <property type="project" value="UniProtKB-KW"/>
</dbReference>
<comment type="cofactor">
    <cofactor evidence="10">
        <name>Zn(2+)</name>
        <dbReference type="ChEBI" id="CHEBI:29105"/>
    </cofactor>
    <text evidence="10">Binds 1 zinc ion per subunit.</text>
</comment>
<evidence type="ECO:0000256" key="1">
    <source>
        <dbReference type="ARBA" id="ARBA00022475"/>
    </source>
</evidence>
<evidence type="ECO:0000256" key="8">
    <source>
        <dbReference type="ARBA" id="ARBA00023049"/>
    </source>
</evidence>
<dbReference type="Gene3D" id="3.30.2010.10">
    <property type="entry name" value="Metalloproteases ('zincins'), catalytic domain"/>
    <property type="match status" value="1"/>
</dbReference>
<evidence type="ECO:0000256" key="4">
    <source>
        <dbReference type="ARBA" id="ARBA00022723"/>
    </source>
</evidence>
<keyword evidence="1" id="KW-1003">Cell membrane</keyword>
<evidence type="ECO:0000256" key="10">
    <source>
        <dbReference type="RuleBase" id="RU003983"/>
    </source>
</evidence>
<proteinExistence type="inferred from homology"/>
<keyword evidence="6 10" id="KW-0862">Zinc</keyword>
<evidence type="ECO:0000256" key="2">
    <source>
        <dbReference type="ARBA" id="ARBA00022670"/>
    </source>
</evidence>
<organism evidence="12 13">
    <name type="scientific">candidate division KSB3 bacterium</name>
    <dbReference type="NCBI Taxonomy" id="2044937"/>
    <lineage>
        <taxon>Bacteria</taxon>
        <taxon>candidate division KSB3</taxon>
    </lineage>
</organism>
<dbReference type="PANTHER" id="PTHR43221">
    <property type="entry name" value="PROTEASE HTPX"/>
    <property type="match status" value="1"/>
</dbReference>
<evidence type="ECO:0000256" key="5">
    <source>
        <dbReference type="ARBA" id="ARBA00022801"/>
    </source>
</evidence>
<gene>
    <name evidence="12" type="ORF">GF339_09500</name>
</gene>
<dbReference type="GO" id="GO:0006508">
    <property type="term" value="P:proteolysis"/>
    <property type="evidence" value="ECO:0007669"/>
    <property type="project" value="UniProtKB-KW"/>
</dbReference>
<dbReference type="Pfam" id="PF01435">
    <property type="entry name" value="Peptidase_M48"/>
    <property type="match status" value="1"/>
</dbReference>
<keyword evidence="9" id="KW-0472">Membrane</keyword>
<keyword evidence="5 10" id="KW-0378">Hydrolase</keyword>
<reference evidence="12" key="1">
    <citation type="submission" date="2019-11" db="EMBL/GenBank/DDBJ databases">
        <title>Microbial mats filling the niche in hypersaline microbial mats.</title>
        <authorList>
            <person name="Wong H.L."/>
            <person name="Macleod F.I."/>
            <person name="White R.A. III"/>
            <person name="Burns B.P."/>
        </authorList>
    </citation>
    <scope>NUCLEOTIDE SEQUENCE</scope>
    <source>
        <strain evidence="12">Rbin_158</strain>
    </source>
</reference>
<evidence type="ECO:0000256" key="3">
    <source>
        <dbReference type="ARBA" id="ARBA00022692"/>
    </source>
</evidence>
<comment type="caution">
    <text evidence="12">The sequence shown here is derived from an EMBL/GenBank/DDBJ whole genome shotgun (WGS) entry which is preliminary data.</text>
</comment>
<keyword evidence="2 10" id="KW-0645">Protease</keyword>
<dbReference type="CDD" id="cd07325">
    <property type="entry name" value="M48_Ste24p_like"/>
    <property type="match status" value="1"/>
</dbReference>
<evidence type="ECO:0000259" key="11">
    <source>
        <dbReference type="Pfam" id="PF01435"/>
    </source>
</evidence>
<keyword evidence="4" id="KW-0479">Metal-binding</keyword>
<dbReference type="GO" id="GO:0004222">
    <property type="term" value="F:metalloendopeptidase activity"/>
    <property type="evidence" value="ECO:0007669"/>
    <property type="project" value="InterPro"/>
</dbReference>
<keyword evidence="8 10" id="KW-0482">Metalloprotease</keyword>
<accession>A0A9D5Q614</accession>
<evidence type="ECO:0000313" key="12">
    <source>
        <dbReference type="EMBL" id="MBD3324807.1"/>
    </source>
</evidence>
<name>A0A9D5Q614_9BACT</name>
<dbReference type="InterPro" id="IPR050083">
    <property type="entry name" value="HtpX_protease"/>
</dbReference>
<evidence type="ECO:0000313" key="13">
    <source>
        <dbReference type="Proteomes" id="UP000649604"/>
    </source>
</evidence>
<keyword evidence="7" id="KW-1133">Transmembrane helix</keyword>
<protein>
    <submittedName>
        <fullName evidence="12">M48 family metalloprotease</fullName>
    </submittedName>
</protein>
<dbReference type="PANTHER" id="PTHR43221:SF3">
    <property type="entry name" value="SLL1280 PROTEIN"/>
    <property type="match status" value="1"/>
</dbReference>
<dbReference type="AlphaFoldDB" id="A0A9D5Q614"/>
<feature type="non-terminal residue" evidence="12">
    <location>
        <position position="1"/>
    </location>
</feature>
<comment type="similarity">
    <text evidence="10">Belongs to the peptidase M48 family.</text>
</comment>
<dbReference type="Proteomes" id="UP000649604">
    <property type="component" value="Unassembled WGS sequence"/>
</dbReference>
<dbReference type="InterPro" id="IPR001915">
    <property type="entry name" value="Peptidase_M48"/>
</dbReference>
<evidence type="ECO:0000256" key="6">
    <source>
        <dbReference type="ARBA" id="ARBA00022833"/>
    </source>
</evidence>
<evidence type="ECO:0000256" key="9">
    <source>
        <dbReference type="ARBA" id="ARBA00023136"/>
    </source>
</evidence>
<sequence>VDQPFVVLTSGMLDLMTDDEIFCILGHELGHWQARHILYKTASRIFSGAAAALAEVTLGIGRLLTTPMQLALLKWDRCSELTADRAGLLVVRRVDVAIRTLMKLAGGSHAIYERMDYQEFIHQAEEFQMDQVDSAINRMYVVLQAMYQSHPFPVWRASELLSWARQGAYIDILAGTYPENYEEDIPPETSE</sequence>